<feature type="compositionally biased region" description="Polar residues" evidence="1">
    <location>
        <begin position="1"/>
        <end position="23"/>
    </location>
</feature>
<sequence>MAPTLRSGQLESSPVTLSASPQVMSPIRVHDSTTDTPGVEDPIPGGASANGSRGARQLADNVTDTATGRGDDVLSHEEAEHLIWSITGIQGGRSLVENSLEGLRARNLPVRNQPPPPNNPSDGGYSSGESSKAPSSRPSMLDNQNPGGRYDDKELAEHTKSLRNTADIKLPSLSKKEDYKVWFSEVPLHFESRLLGKITYGAERFDSVEGCQRPKYAEWYKARKVKAFSALALSLSVDLPTSEPRRLFENLALSPSHRSTGATGAMQTKRAESPIYSPTSPASGDKDADENQGRVVRSVNGVSVPVTPQQLQLQPAQAVKSVQPLQLVQPTQLMQSTQYVHHDVGVPYGWRAPAVGAVKRQWEGNQGITIKTATLSHDDAKDLKRDRMTEDCTEVNDKDLEMCTEVYLNEDTRLCLVEKSGENQYVGRLDPAGRYHVVVHHQEDQSHNGVATHHREALLDRSFVGVRHLVGVPRLGDVLCHDGHRRQEAVLDCVGHQREDDRH</sequence>
<protein>
    <submittedName>
        <fullName evidence="2">Uncharacterized protein</fullName>
    </submittedName>
</protein>
<evidence type="ECO:0000313" key="2">
    <source>
        <dbReference type="EMBL" id="KAG2854684.1"/>
    </source>
</evidence>
<organism evidence="2 3">
    <name type="scientific">Phytophthora cactorum</name>
    <dbReference type="NCBI Taxonomy" id="29920"/>
    <lineage>
        <taxon>Eukaryota</taxon>
        <taxon>Sar</taxon>
        <taxon>Stramenopiles</taxon>
        <taxon>Oomycota</taxon>
        <taxon>Peronosporomycetes</taxon>
        <taxon>Peronosporales</taxon>
        <taxon>Peronosporaceae</taxon>
        <taxon>Phytophthora</taxon>
    </lineage>
</organism>
<feature type="compositionally biased region" description="Polar residues" evidence="1">
    <location>
        <begin position="257"/>
        <end position="266"/>
    </location>
</feature>
<accession>A0A8T0YY30</accession>
<dbReference type="AlphaFoldDB" id="A0A8T0YY30"/>
<proteinExistence type="predicted"/>
<dbReference type="VEuPathDB" id="FungiDB:PC110_g17534"/>
<feature type="region of interest" description="Disordered" evidence="1">
    <location>
        <begin position="257"/>
        <end position="291"/>
    </location>
</feature>
<gene>
    <name evidence="2" type="ORF">PC113_g13078</name>
</gene>
<evidence type="ECO:0000256" key="1">
    <source>
        <dbReference type="SAM" id="MobiDB-lite"/>
    </source>
</evidence>
<dbReference type="EMBL" id="RCMG01000413">
    <property type="protein sequence ID" value="KAG2854684.1"/>
    <property type="molecule type" value="Genomic_DNA"/>
</dbReference>
<dbReference type="VEuPathDB" id="FungiDB:PC110_g17535"/>
<feature type="compositionally biased region" description="Low complexity" evidence="1">
    <location>
        <begin position="45"/>
        <end position="56"/>
    </location>
</feature>
<feature type="compositionally biased region" description="Polar residues" evidence="1">
    <location>
        <begin position="127"/>
        <end position="146"/>
    </location>
</feature>
<feature type="region of interest" description="Disordered" evidence="1">
    <location>
        <begin position="1"/>
        <end position="56"/>
    </location>
</feature>
<name>A0A8T0YY30_9STRA</name>
<feature type="region of interest" description="Disordered" evidence="1">
    <location>
        <begin position="107"/>
        <end position="152"/>
    </location>
</feature>
<reference evidence="2" key="1">
    <citation type="submission" date="2018-10" db="EMBL/GenBank/DDBJ databases">
        <title>Effector identification in a new, highly contiguous assembly of the strawberry crown rot pathogen Phytophthora cactorum.</title>
        <authorList>
            <person name="Armitage A.D."/>
            <person name="Nellist C.F."/>
            <person name="Bates H."/>
            <person name="Vickerstaff R.J."/>
            <person name="Harrison R.J."/>
        </authorList>
    </citation>
    <scope>NUCLEOTIDE SEQUENCE</scope>
    <source>
        <strain evidence="2">15-7</strain>
    </source>
</reference>
<dbReference type="Proteomes" id="UP000735874">
    <property type="component" value="Unassembled WGS sequence"/>
</dbReference>
<evidence type="ECO:0000313" key="3">
    <source>
        <dbReference type="Proteomes" id="UP000735874"/>
    </source>
</evidence>
<comment type="caution">
    <text evidence="2">The sequence shown here is derived from an EMBL/GenBank/DDBJ whole genome shotgun (WGS) entry which is preliminary data.</text>
</comment>